<gene>
    <name evidence="1" type="ORF">FCALED_LOCUS8884</name>
</gene>
<sequence>MSHQMNFSWPQQEYNYKQTNGISVKLKHFEGQGKEIPIKDNVESFIQKISNNC</sequence>
<dbReference type="EMBL" id="CAJVPQ010002746">
    <property type="protein sequence ID" value="CAG8607191.1"/>
    <property type="molecule type" value="Genomic_DNA"/>
</dbReference>
<dbReference type="AlphaFoldDB" id="A0A9N9CMI0"/>
<evidence type="ECO:0000313" key="1">
    <source>
        <dbReference type="EMBL" id="CAG8607191.1"/>
    </source>
</evidence>
<protein>
    <submittedName>
        <fullName evidence="1">10368_t:CDS:1</fullName>
    </submittedName>
</protein>
<evidence type="ECO:0000313" key="2">
    <source>
        <dbReference type="Proteomes" id="UP000789570"/>
    </source>
</evidence>
<accession>A0A9N9CMI0</accession>
<name>A0A9N9CMI0_9GLOM</name>
<comment type="caution">
    <text evidence="1">The sequence shown here is derived from an EMBL/GenBank/DDBJ whole genome shotgun (WGS) entry which is preliminary data.</text>
</comment>
<reference evidence="1" key="1">
    <citation type="submission" date="2021-06" db="EMBL/GenBank/DDBJ databases">
        <authorList>
            <person name="Kallberg Y."/>
            <person name="Tangrot J."/>
            <person name="Rosling A."/>
        </authorList>
    </citation>
    <scope>NUCLEOTIDE SEQUENCE</scope>
    <source>
        <strain evidence="1">UK204</strain>
    </source>
</reference>
<organism evidence="1 2">
    <name type="scientific">Funneliformis caledonium</name>
    <dbReference type="NCBI Taxonomy" id="1117310"/>
    <lineage>
        <taxon>Eukaryota</taxon>
        <taxon>Fungi</taxon>
        <taxon>Fungi incertae sedis</taxon>
        <taxon>Mucoromycota</taxon>
        <taxon>Glomeromycotina</taxon>
        <taxon>Glomeromycetes</taxon>
        <taxon>Glomerales</taxon>
        <taxon>Glomeraceae</taxon>
        <taxon>Funneliformis</taxon>
    </lineage>
</organism>
<proteinExistence type="predicted"/>
<dbReference type="Proteomes" id="UP000789570">
    <property type="component" value="Unassembled WGS sequence"/>
</dbReference>
<keyword evidence="2" id="KW-1185">Reference proteome</keyword>